<gene>
    <name evidence="2" type="ORF">G3I50_21415</name>
</gene>
<feature type="non-terminal residue" evidence="2">
    <location>
        <position position="1"/>
    </location>
</feature>
<dbReference type="InterPro" id="IPR029068">
    <property type="entry name" value="Glyas_Bleomycin-R_OHBP_Dase"/>
</dbReference>
<protein>
    <submittedName>
        <fullName evidence="2">VOC family protein</fullName>
    </submittedName>
</protein>
<organism evidence="2 3">
    <name type="scientific">Streptomyces parvus</name>
    <dbReference type="NCBI Taxonomy" id="66428"/>
    <lineage>
        <taxon>Bacteria</taxon>
        <taxon>Bacillati</taxon>
        <taxon>Actinomycetota</taxon>
        <taxon>Actinomycetes</taxon>
        <taxon>Kitasatosporales</taxon>
        <taxon>Streptomycetaceae</taxon>
        <taxon>Streptomyces</taxon>
    </lineage>
</organism>
<reference evidence="2 3" key="1">
    <citation type="submission" date="2020-01" db="EMBL/GenBank/DDBJ databases">
        <title>Insect and environment-associated Actinomycetes.</title>
        <authorList>
            <person name="Currrie C."/>
            <person name="Chevrette M."/>
            <person name="Carlson C."/>
            <person name="Stubbendieck R."/>
            <person name="Wendt-Pienkowski E."/>
        </authorList>
    </citation>
    <scope>NUCLEOTIDE SEQUENCE [LARGE SCALE GENOMIC DNA]</scope>
    <source>
        <strain evidence="2 3">SID7590</strain>
    </source>
</reference>
<feature type="region of interest" description="Disordered" evidence="1">
    <location>
        <begin position="1"/>
        <end position="31"/>
    </location>
</feature>
<dbReference type="SUPFAM" id="SSF54593">
    <property type="entry name" value="Glyoxalase/Bleomycin resistance protein/Dihydroxybiphenyl dioxygenase"/>
    <property type="match status" value="1"/>
</dbReference>
<proteinExistence type="predicted"/>
<evidence type="ECO:0000313" key="2">
    <source>
        <dbReference type="EMBL" id="NEC20778.1"/>
    </source>
</evidence>
<dbReference type="EMBL" id="JAAGMP010000950">
    <property type="protein sequence ID" value="NEC20778.1"/>
    <property type="molecule type" value="Genomic_DNA"/>
</dbReference>
<sequence>GAVTEAARAAGGAVGPPVDSPADGSEAVIRDPDGGVFTVCAHPA</sequence>
<dbReference type="Gene3D" id="3.10.180.10">
    <property type="entry name" value="2,3-Dihydroxybiphenyl 1,2-Dioxygenase, domain 1"/>
    <property type="match status" value="1"/>
</dbReference>
<accession>A0A7K3RZW3</accession>
<comment type="caution">
    <text evidence="2">The sequence shown here is derived from an EMBL/GenBank/DDBJ whole genome shotgun (WGS) entry which is preliminary data.</text>
</comment>
<evidence type="ECO:0000256" key="1">
    <source>
        <dbReference type="SAM" id="MobiDB-lite"/>
    </source>
</evidence>
<feature type="compositionally biased region" description="Low complexity" evidence="1">
    <location>
        <begin position="1"/>
        <end position="22"/>
    </location>
</feature>
<evidence type="ECO:0000313" key="3">
    <source>
        <dbReference type="Proteomes" id="UP000469670"/>
    </source>
</evidence>
<dbReference type="Proteomes" id="UP000469670">
    <property type="component" value="Unassembled WGS sequence"/>
</dbReference>
<name>A0A7K3RZW3_9ACTN</name>
<dbReference type="AlphaFoldDB" id="A0A7K3RZW3"/>